<organism evidence="3 4">
    <name type="scientific">Penicillium decumbens</name>
    <dbReference type="NCBI Taxonomy" id="69771"/>
    <lineage>
        <taxon>Eukaryota</taxon>
        <taxon>Fungi</taxon>
        <taxon>Dikarya</taxon>
        <taxon>Ascomycota</taxon>
        <taxon>Pezizomycotina</taxon>
        <taxon>Eurotiomycetes</taxon>
        <taxon>Eurotiomycetidae</taxon>
        <taxon>Eurotiales</taxon>
        <taxon>Aspergillaceae</taxon>
        <taxon>Penicillium</taxon>
    </lineage>
</organism>
<keyword evidence="4" id="KW-1185">Reference proteome</keyword>
<name>A0A1V6PD67_PENDC</name>
<feature type="compositionally biased region" description="Low complexity" evidence="1">
    <location>
        <begin position="114"/>
        <end position="143"/>
    </location>
</feature>
<dbReference type="Proteomes" id="UP000191522">
    <property type="component" value="Unassembled WGS sequence"/>
</dbReference>
<feature type="chain" id="PRO_5012257907" evidence="2">
    <location>
        <begin position="19"/>
        <end position="209"/>
    </location>
</feature>
<feature type="compositionally biased region" description="Polar residues" evidence="1">
    <location>
        <begin position="144"/>
        <end position="163"/>
    </location>
</feature>
<sequence>MKAFTLPILVGLFGLATARTDLSGCVSSATTNQWHEASMIWYVPDSGEICDFVDCGGGRAPPKTDQPGCPLYTGTAALTPSYLPGYGPNGKMVASTTTVSETSTTIRMHTTIISSAEPSSESSSHSSSESSSESSSSTITHSSNTMITAAPSSSPVVSLTKTVSPSSKARSSTSAAPTSTEIGNVAAIPVSNMAGVMAIAAAVIGAFAL</sequence>
<reference evidence="4" key="1">
    <citation type="journal article" date="2017" name="Nat. Microbiol.">
        <title>Global analysis of biosynthetic gene clusters reveals vast potential of secondary metabolite production in Penicillium species.</title>
        <authorList>
            <person name="Nielsen J.C."/>
            <person name="Grijseels S."/>
            <person name="Prigent S."/>
            <person name="Ji B."/>
            <person name="Dainat J."/>
            <person name="Nielsen K.F."/>
            <person name="Frisvad J.C."/>
            <person name="Workman M."/>
            <person name="Nielsen J."/>
        </authorList>
    </citation>
    <scope>NUCLEOTIDE SEQUENCE [LARGE SCALE GENOMIC DNA]</scope>
    <source>
        <strain evidence="4">IBT 11843</strain>
    </source>
</reference>
<dbReference type="OrthoDB" id="3942074at2759"/>
<protein>
    <submittedName>
        <fullName evidence="3">Uncharacterized protein</fullName>
    </submittedName>
</protein>
<feature type="compositionally biased region" description="Low complexity" evidence="1">
    <location>
        <begin position="164"/>
        <end position="179"/>
    </location>
</feature>
<gene>
    <name evidence="3" type="ORF">PENDEC_c010G04454</name>
</gene>
<evidence type="ECO:0000256" key="2">
    <source>
        <dbReference type="SAM" id="SignalP"/>
    </source>
</evidence>
<feature type="region of interest" description="Disordered" evidence="1">
    <location>
        <begin position="114"/>
        <end position="179"/>
    </location>
</feature>
<evidence type="ECO:0000313" key="4">
    <source>
        <dbReference type="Proteomes" id="UP000191522"/>
    </source>
</evidence>
<dbReference type="STRING" id="69771.A0A1V6PD67"/>
<keyword evidence="2" id="KW-0732">Signal</keyword>
<dbReference type="OMA" id="ASMIWYV"/>
<feature type="signal peptide" evidence="2">
    <location>
        <begin position="1"/>
        <end position="18"/>
    </location>
</feature>
<evidence type="ECO:0000313" key="3">
    <source>
        <dbReference type="EMBL" id="OQD74476.1"/>
    </source>
</evidence>
<dbReference type="EMBL" id="MDYL01000010">
    <property type="protein sequence ID" value="OQD74476.1"/>
    <property type="molecule type" value="Genomic_DNA"/>
</dbReference>
<dbReference type="AlphaFoldDB" id="A0A1V6PD67"/>
<accession>A0A1V6PD67</accession>
<evidence type="ECO:0000256" key="1">
    <source>
        <dbReference type="SAM" id="MobiDB-lite"/>
    </source>
</evidence>
<comment type="caution">
    <text evidence="3">The sequence shown here is derived from an EMBL/GenBank/DDBJ whole genome shotgun (WGS) entry which is preliminary data.</text>
</comment>
<proteinExistence type="predicted"/>